<dbReference type="FunFam" id="3.20.20.140:FF:000005">
    <property type="entry name" value="TatD family hydrolase"/>
    <property type="match status" value="1"/>
</dbReference>
<dbReference type="SUPFAM" id="SSF51556">
    <property type="entry name" value="Metallo-dependent hydrolases"/>
    <property type="match status" value="1"/>
</dbReference>
<dbReference type="RefSeq" id="WP_197163407.1">
    <property type="nucleotide sequence ID" value="NZ_JADZGI010000001.1"/>
</dbReference>
<dbReference type="PROSITE" id="PS01090">
    <property type="entry name" value="TATD_2"/>
    <property type="match status" value="1"/>
</dbReference>
<evidence type="ECO:0000256" key="4">
    <source>
        <dbReference type="PIRSR" id="PIRSR005902-1"/>
    </source>
</evidence>
<reference evidence="5" key="1">
    <citation type="submission" date="2020-11" db="EMBL/GenBank/DDBJ databases">
        <title>Novosphingobium aureum sp. nov., a marine bacterium isolated from sediment of a salt flat.</title>
        <authorList>
            <person name="Yoo Y."/>
            <person name="Kim J.-J."/>
        </authorList>
    </citation>
    <scope>NUCLEOTIDE SEQUENCE</scope>
    <source>
        <strain evidence="5">YJ-S2-02</strain>
    </source>
</reference>
<dbReference type="InterPro" id="IPR015991">
    <property type="entry name" value="TatD/YcfH-like"/>
</dbReference>
<dbReference type="EMBL" id="JADZGI010000001">
    <property type="protein sequence ID" value="MBH0113286.1"/>
    <property type="molecule type" value="Genomic_DNA"/>
</dbReference>
<evidence type="ECO:0000256" key="1">
    <source>
        <dbReference type="ARBA" id="ARBA00009275"/>
    </source>
</evidence>
<evidence type="ECO:0000313" key="5">
    <source>
        <dbReference type="EMBL" id="MBH0113286.1"/>
    </source>
</evidence>
<comment type="similarity">
    <text evidence="1">Belongs to the metallo-dependent hydrolases superfamily. TatD-type hydrolase family.</text>
</comment>
<name>A0A931HD83_9SPHN</name>
<proteinExistence type="inferred from homology"/>
<feature type="binding site" evidence="4">
    <location>
        <position position="205"/>
    </location>
    <ligand>
        <name>a divalent metal cation</name>
        <dbReference type="ChEBI" id="CHEBI:60240"/>
        <label>1</label>
    </ligand>
</feature>
<accession>A0A931HD83</accession>
<dbReference type="InterPro" id="IPR032466">
    <property type="entry name" value="Metal_Hydrolase"/>
</dbReference>
<evidence type="ECO:0000256" key="3">
    <source>
        <dbReference type="ARBA" id="ARBA00022801"/>
    </source>
</evidence>
<keyword evidence="2 4" id="KW-0479">Metal-binding</keyword>
<dbReference type="Pfam" id="PF01026">
    <property type="entry name" value="TatD_DNase"/>
    <property type="match status" value="1"/>
</dbReference>
<sequence>MLLIDSHCHLEYEGLVEDQAGVLDRARAAGIAGFLNISTRRSEWERVIATAEREADVWASVGIHPHEADAHADLGEAALLEATAHPRVIAIGETGLDYYYDKSDRAVQQALFRTHIAVARKTGLPLIIHTREAEDDTVAILEDEMGKGAFPALIHCFTASAEFGRKVLDLGLTISLSGIVTFKNAKDLQEFAAEVPADKLLVETDSPFLAPVPHRGKRCEPAYTGDTARFVADLRGVTLEQLGEDTTRNFAGLFSKAKLPGVLPEVAAS</sequence>
<dbReference type="PANTHER" id="PTHR46124:SF2">
    <property type="entry name" value="D-AMINOACYL-TRNA DEACYLASE"/>
    <property type="match status" value="1"/>
</dbReference>
<dbReference type="AlphaFoldDB" id="A0A931HD83"/>
<keyword evidence="6" id="KW-1185">Reference proteome</keyword>
<keyword evidence="3 5" id="KW-0378">Hydrolase</keyword>
<protein>
    <submittedName>
        <fullName evidence="5">TatD family hydrolase</fullName>
    </submittedName>
</protein>
<dbReference type="CDD" id="cd01310">
    <property type="entry name" value="TatD_DNAse"/>
    <property type="match status" value="1"/>
</dbReference>
<dbReference type="Gene3D" id="3.20.20.140">
    <property type="entry name" value="Metal-dependent hydrolases"/>
    <property type="match status" value="1"/>
</dbReference>
<dbReference type="InterPro" id="IPR001130">
    <property type="entry name" value="TatD-like"/>
</dbReference>
<dbReference type="InterPro" id="IPR018228">
    <property type="entry name" value="DNase_TatD-rel_CS"/>
</dbReference>
<dbReference type="Proteomes" id="UP000617634">
    <property type="component" value="Unassembled WGS sequence"/>
</dbReference>
<feature type="binding site" evidence="4">
    <location>
        <position position="93"/>
    </location>
    <ligand>
        <name>a divalent metal cation</name>
        <dbReference type="ChEBI" id="CHEBI:60240"/>
        <label>1</label>
    </ligand>
</feature>
<feature type="binding site" evidence="4">
    <location>
        <position position="9"/>
    </location>
    <ligand>
        <name>a divalent metal cation</name>
        <dbReference type="ChEBI" id="CHEBI:60240"/>
        <label>1</label>
    </ligand>
</feature>
<dbReference type="GO" id="GO:0046872">
    <property type="term" value="F:metal ion binding"/>
    <property type="evidence" value="ECO:0007669"/>
    <property type="project" value="UniProtKB-KW"/>
</dbReference>
<feature type="binding site" evidence="4">
    <location>
        <position position="155"/>
    </location>
    <ligand>
        <name>a divalent metal cation</name>
        <dbReference type="ChEBI" id="CHEBI:60240"/>
        <label>2</label>
    </ligand>
</feature>
<comment type="caution">
    <text evidence="5">The sequence shown here is derived from an EMBL/GenBank/DDBJ whole genome shotgun (WGS) entry which is preliminary data.</text>
</comment>
<dbReference type="GO" id="GO:0016788">
    <property type="term" value="F:hydrolase activity, acting on ester bonds"/>
    <property type="evidence" value="ECO:0007669"/>
    <property type="project" value="InterPro"/>
</dbReference>
<organism evidence="5 6">
    <name type="scientific">Novosphingobium aureum</name>
    <dbReference type="NCBI Taxonomy" id="2792964"/>
    <lineage>
        <taxon>Bacteria</taxon>
        <taxon>Pseudomonadati</taxon>
        <taxon>Pseudomonadota</taxon>
        <taxon>Alphaproteobacteria</taxon>
        <taxon>Sphingomonadales</taxon>
        <taxon>Sphingomonadaceae</taxon>
        <taxon>Novosphingobium</taxon>
    </lineage>
</organism>
<evidence type="ECO:0000256" key="2">
    <source>
        <dbReference type="ARBA" id="ARBA00022723"/>
    </source>
</evidence>
<dbReference type="PIRSF" id="PIRSF005902">
    <property type="entry name" value="DNase_TatD"/>
    <property type="match status" value="1"/>
</dbReference>
<feature type="binding site" evidence="4">
    <location>
        <position position="129"/>
    </location>
    <ligand>
        <name>a divalent metal cation</name>
        <dbReference type="ChEBI" id="CHEBI:60240"/>
        <label>2</label>
    </ligand>
</feature>
<feature type="binding site" evidence="4">
    <location>
        <position position="7"/>
    </location>
    <ligand>
        <name>a divalent metal cation</name>
        <dbReference type="ChEBI" id="CHEBI:60240"/>
        <label>1</label>
    </ligand>
</feature>
<gene>
    <name evidence="5" type="ORF">I5E68_10045</name>
</gene>
<dbReference type="PANTHER" id="PTHR46124">
    <property type="entry name" value="D-AMINOACYL-TRNA DEACYLASE"/>
    <property type="match status" value="1"/>
</dbReference>
<dbReference type="NCBIfam" id="TIGR00010">
    <property type="entry name" value="YchF/TatD family DNA exonuclease"/>
    <property type="match status" value="1"/>
</dbReference>
<evidence type="ECO:0000313" key="6">
    <source>
        <dbReference type="Proteomes" id="UP000617634"/>
    </source>
</evidence>
<dbReference type="GO" id="GO:0005829">
    <property type="term" value="C:cytosol"/>
    <property type="evidence" value="ECO:0007669"/>
    <property type="project" value="TreeGrafter"/>
</dbReference>
<dbReference type="GO" id="GO:0004536">
    <property type="term" value="F:DNA nuclease activity"/>
    <property type="evidence" value="ECO:0007669"/>
    <property type="project" value="InterPro"/>
</dbReference>